<evidence type="ECO:0000259" key="4">
    <source>
        <dbReference type="PROSITE" id="PS50111"/>
    </source>
</evidence>
<name>A0A2U0QP89_CAMJU</name>
<dbReference type="PANTHER" id="PTHR32089:SF112">
    <property type="entry name" value="LYSOZYME-LIKE PROTEIN-RELATED"/>
    <property type="match status" value="1"/>
</dbReference>
<dbReference type="GO" id="GO:0006935">
    <property type="term" value="P:chemotaxis"/>
    <property type="evidence" value="ECO:0007669"/>
    <property type="project" value="InterPro"/>
</dbReference>
<proteinExistence type="inferred from homology"/>
<reference evidence="8 9" key="1">
    <citation type="submission" date="2018-05" db="EMBL/GenBank/DDBJ databases">
        <authorList>
            <consortium name="NARMS: The National Antimicrobial Resistance Monitoring System"/>
        </authorList>
    </citation>
    <scope>NUCLEOTIDE SEQUENCE [LARGE SCALE GENOMIC DNA]</scope>
    <source>
        <strain evidence="6 9">CVM N62988</strain>
        <strain evidence="7 8">FSIS1607212</strain>
    </source>
</reference>
<dbReference type="SUPFAM" id="SSF58104">
    <property type="entry name" value="Methyl-accepting chemotaxis protein (MCP) signaling domain"/>
    <property type="match status" value="1"/>
</dbReference>
<keyword evidence="1 3" id="KW-0807">Transducer</keyword>
<dbReference type="OMA" id="EISGKFM"/>
<sequence length="375" mass="43259">MQEYTFALKIGEDYLISPMEINPNKTLFSYCDIESAQELSLLKKTNFIEAIKKDYEKFSLNKPKPLGAIFNDCILRRLHNKEHLNQIHFNDFPIVGFSSFGEIYGVGIAKSLVAIFFYEVENFNDFKPRYLKTFIQKYSDFKYYYLNIRAQKLEMTNEINKIILNQLKQNTSEIDKNTSIFKEIFEELENIRRSLTTISESFTNFTNYLEYNLYQSEEKMNLEKEVQSSLKNIDQLNSILDLISGIAEQTILLSLNAGIEAARAGKLGRGFAVVADEVRKLSENTQMGLGEMEGAIKLVIQTIQSIAKSSNSSTQEMNFIRDKTNEFSKIISNLINSGKEISDKLEQRSNVSEDFEKNVNQLKCYEDVLAKLNQY</sequence>
<dbReference type="RefSeq" id="WP_002858658.1">
    <property type="nucleotide sequence ID" value="NZ_CABMKN010000005.1"/>
</dbReference>
<organism evidence="7 8">
    <name type="scientific">Campylobacter jejuni</name>
    <dbReference type="NCBI Taxonomy" id="197"/>
    <lineage>
        <taxon>Bacteria</taxon>
        <taxon>Pseudomonadati</taxon>
        <taxon>Campylobacterota</taxon>
        <taxon>Epsilonproteobacteria</taxon>
        <taxon>Campylobacterales</taxon>
        <taxon>Campylobacteraceae</taxon>
        <taxon>Campylobacter</taxon>
    </lineage>
</organism>
<protein>
    <submittedName>
        <fullName evidence="7">Chemotaxis protein</fullName>
    </submittedName>
</protein>
<dbReference type="EMBL" id="AACFWJ010000008">
    <property type="protein sequence ID" value="EAK3959708.1"/>
    <property type="molecule type" value="Genomic_DNA"/>
</dbReference>
<dbReference type="GO" id="GO:0016020">
    <property type="term" value="C:membrane"/>
    <property type="evidence" value="ECO:0007669"/>
    <property type="project" value="InterPro"/>
</dbReference>
<gene>
    <name evidence="6" type="ORF">B7A03_07715</name>
    <name evidence="7" type="ORF">BFD99_03275</name>
    <name evidence="5" type="ORF">C1418_07765</name>
</gene>
<dbReference type="SMART" id="SM01204">
    <property type="entry name" value="FIST_C"/>
    <property type="match status" value="1"/>
</dbReference>
<dbReference type="EMBL" id="AACHYE010000016">
    <property type="protein sequence ID" value="EAK6413890.1"/>
    <property type="molecule type" value="Genomic_DNA"/>
</dbReference>
<feature type="domain" description="Methyl-accepting transducer" evidence="4">
    <location>
        <begin position="234"/>
        <end position="370"/>
    </location>
</feature>
<evidence type="ECO:0000256" key="2">
    <source>
        <dbReference type="ARBA" id="ARBA00029447"/>
    </source>
</evidence>
<evidence type="ECO:0000313" key="9">
    <source>
        <dbReference type="Proteomes" id="UP000392616"/>
    </source>
</evidence>
<dbReference type="PANTHER" id="PTHR32089">
    <property type="entry name" value="METHYL-ACCEPTING CHEMOTAXIS PROTEIN MCPB"/>
    <property type="match status" value="1"/>
</dbReference>
<dbReference type="Proteomes" id="UP000392616">
    <property type="component" value="Unassembled WGS sequence"/>
</dbReference>
<evidence type="ECO:0000313" key="5">
    <source>
        <dbReference type="EMBL" id="EAK3959708.1"/>
    </source>
</evidence>
<reference evidence="5 10" key="2">
    <citation type="submission" date="2018-05" db="EMBL/GenBank/DDBJ databases">
        <authorList>
            <consortium name="PulseNet: The National Subtyping Network for Foodborne Disease Surveillance"/>
            <person name="Tarr C.L."/>
            <person name="Trees E."/>
            <person name="Katz L.S."/>
            <person name="Carleton-Romer H.A."/>
            <person name="Stroika S."/>
            <person name="Kucerova Z."/>
            <person name="Roache K.F."/>
            <person name="Sabol A.L."/>
            <person name="Besser J."/>
            <person name="Gerner-Smidt P."/>
        </authorList>
    </citation>
    <scope>NUCLEOTIDE SEQUENCE [LARGE SCALE GENOMIC DNA]</scope>
    <source>
        <strain evidence="5 10">PNUSAC003589</strain>
    </source>
</reference>
<dbReference type="InterPro" id="IPR004089">
    <property type="entry name" value="MCPsignal_dom"/>
</dbReference>
<dbReference type="PRINTS" id="PR00260">
    <property type="entry name" value="CHEMTRNSDUCR"/>
</dbReference>
<evidence type="ECO:0000313" key="10">
    <source>
        <dbReference type="Proteomes" id="UP000410873"/>
    </source>
</evidence>
<evidence type="ECO:0000256" key="1">
    <source>
        <dbReference type="ARBA" id="ARBA00023224"/>
    </source>
</evidence>
<dbReference type="InterPro" id="IPR004090">
    <property type="entry name" value="Chemotax_Me-accpt_rcpt"/>
</dbReference>
<dbReference type="Proteomes" id="UP000410873">
    <property type="component" value="Unassembled WGS sequence"/>
</dbReference>
<accession>A0A2U0QP89</accession>
<dbReference type="Pfam" id="PF10442">
    <property type="entry name" value="FIST_C"/>
    <property type="match status" value="1"/>
</dbReference>
<dbReference type="Proteomes" id="UP000335162">
    <property type="component" value="Unassembled WGS sequence"/>
</dbReference>
<evidence type="ECO:0000256" key="3">
    <source>
        <dbReference type="PROSITE-ProRule" id="PRU00284"/>
    </source>
</evidence>
<comment type="similarity">
    <text evidence="2">Belongs to the methyl-accepting chemotaxis (MCP) protein family.</text>
</comment>
<evidence type="ECO:0000313" key="7">
    <source>
        <dbReference type="EMBL" id="EAL3734999.1"/>
    </source>
</evidence>
<dbReference type="PROSITE" id="PS50111">
    <property type="entry name" value="CHEMOTAXIS_TRANSDUC_2"/>
    <property type="match status" value="1"/>
</dbReference>
<dbReference type="Pfam" id="PF00015">
    <property type="entry name" value="MCPsignal"/>
    <property type="match status" value="1"/>
</dbReference>
<dbReference type="AlphaFoldDB" id="A0A2U0QP89"/>
<dbReference type="GO" id="GO:0007165">
    <property type="term" value="P:signal transduction"/>
    <property type="evidence" value="ECO:0007669"/>
    <property type="project" value="UniProtKB-KW"/>
</dbReference>
<evidence type="ECO:0000313" key="8">
    <source>
        <dbReference type="Proteomes" id="UP000335162"/>
    </source>
</evidence>
<comment type="caution">
    <text evidence="7">The sequence shown here is derived from an EMBL/GenBank/DDBJ whole genome shotgun (WGS) entry which is preliminary data.</text>
</comment>
<dbReference type="EMBL" id="AACNRY010000004">
    <property type="protein sequence ID" value="EAL3734999.1"/>
    <property type="molecule type" value="Genomic_DNA"/>
</dbReference>
<evidence type="ECO:0000313" key="6">
    <source>
        <dbReference type="EMBL" id="EAK6413890.1"/>
    </source>
</evidence>
<dbReference type="SMART" id="SM00283">
    <property type="entry name" value="MA"/>
    <property type="match status" value="1"/>
</dbReference>
<dbReference type="Gene3D" id="1.10.287.950">
    <property type="entry name" value="Methyl-accepting chemotaxis protein"/>
    <property type="match status" value="1"/>
</dbReference>
<dbReference type="GO" id="GO:0004888">
    <property type="term" value="F:transmembrane signaling receptor activity"/>
    <property type="evidence" value="ECO:0007669"/>
    <property type="project" value="InterPro"/>
</dbReference>
<dbReference type="InterPro" id="IPR019494">
    <property type="entry name" value="FIST_C"/>
</dbReference>